<dbReference type="InterPro" id="IPR023997">
    <property type="entry name" value="TonB-dep_OMP_SusC/RagA_CS"/>
</dbReference>
<evidence type="ECO:0000256" key="9">
    <source>
        <dbReference type="RuleBase" id="RU003357"/>
    </source>
</evidence>
<keyword evidence="14" id="KW-0675">Receptor</keyword>
<comment type="caution">
    <text evidence="14">The sequence shown here is derived from an EMBL/GenBank/DDBJ whole genome shotgun (WGS) entry which is preliminary data.</text>
</comment>
<dbReference type="InterPro" id="IPR012910">
    <property type="entry name" value="Plug_dom"/>
</dbReference>
<keyword evidence="11" id="KW-0732">Signal</keyword>
<feature type="region of interest" description="Disordered" evidence="10">
    <location>
        <begin position="969"/>
        <end position="988"/>
    </location>
</feature>
<evidence type="ECO:0000256" key="5">
    <source>
        <dbReference type="ARBA" id="ARBA00023077"/>
    </source>
</evidence>
<evidence type="ECO:0000256" key="8">
    <source>
        <dbReference type="PROSITE-ProRule" id="PRU01360"/>
    </source>
</evidence>
<dbReference type="EMBL" id="VCNI01000001">
    <property type="protein sequence ID" value="TMU57316.1"/>
    <property type="molecule type" value="Genomic_DNA"/>
</dbReference>
<dbReference type="Proteomes" id="UP000751614">
    <property type="component" value="Unassembled WGS sequence"/>
</dbReference>
<keyword evidence="3 8" id="KW-1134">Transmembrane beta strand</keyword>
<evidence type="ECO:0000256" key="7">
    <source>
        <dbReference type="ARBA" id="ARBA00023237"/>
    </source>
</evidence>
<feature type="domain" description="TonB-dependent receptor-like beta-barrel" evidence="12">
    <location>
        <begin position="385"/>
        <end position="763"/>
    </location>
</feature>
<dbReference type="Pfam" id="PF00593">
    <property type="entry name" value="TonB_dep_Rec_b-barrel"/>
    <property type="match status" value="1"/>
</dbReference>
<evidence type="ECO:0000313" key="15">
    <source>
        <dbReference type="Proteomes" id="UP000751614"/>
    </source>
</evidence>
<dbReference type="Pfam" id="PF13715">
    <property type="entry name" value="CarbopepD_reg_2"/>
    <property type="match status" value="1"/>
</dbReference>
<evidence type="ECO:0000256" key="6">
    <source>
        <dbReference type="ARBA" id="ARBA00023136"/>
    </source>
</evidence>
<evidence type="ECO:0000256" key="11">
    <source>
        <dbReference type="SAM" id="SignalP"/>
    </source>
</evidence>
<dbReference type="SUPFAM" id="SSF56935">
    <property type="entry name" value="Porins"/>
    <property type="match status" value="1"/>
</dbReference>
<evidence type="ECO:0000256" key="4">
    <source>
        <dbReference type="ARBA" id="ARBA00022692"/>
    </source>
</evidence>
<organism evidence="14 15">
    <name type="scientific">Flagellimonas algicola</name>
    <dbReference type="NCBI Taxonomy" id="2583815"/>
    <lineage>
        <taxon>Bacteria</taxon>
        <taxon>Pseudomonadati</taxon>
        <taxon>Bacteroidota</taxon>
        <taxon>Flavobacteriia</taxon>
        <taxon>Flavobacteriales</taxon>
        <taxon>Flavobacteriaceae</taxon>
        <taxon>Flagellimonas</taxon>
    </lineage>
</organism>
<dbReference type="InterPro" id="IPR037066">
    <property type="entry name" value="Plug_dom_sf"/>
</dbReference>
<dbReference type="InterPro" id="IPR036942">
    <property type="entry name" value="Beta-barrel_TonB_sf"/>
</dbReference>
<proteinExistence type="inferred from homology"/>
<dbReference type="SUPFAM" id="SSF49464">
    <property type="entry name" value="Carboxypeptidase regulatory domain-like"/>
    <property type="match status" value="1"/>
</dbReference>
<evidence type="ECO:0000313" key="14">
    <source>
        <dbReference type="EMBL" id="TMU57316.1"/>
    </source>
</evidence>
<evidence type="ECO:0000256" key="1">
    <source>
        <dbReference type="ARBA" id="ARBA00004571"/>
    </source>
</evidence>
<evidence type="ECO:0000256" key="3">
    <source>
        <dbReference type="ARBA" id="ARBA00022452"/>
    </source>
</evidence>
<dbReference type="InterPro" id="IPR000531">
    <property type="entry name" value="Beta-barrel_TonB"/>
</dbReference>
<sequence length="1010" mass="108648">MKKQLLRILKGSFLMGLFLTLLGFQQVQAQQQVTGTVSDAEGPIPGANIVVQGTTNGVTTDFDGNFSIEVSPEDVLVISYIGYSTQNVTVGNQTTINIILVEDASQLDEVIVIGYGTALKKDLTGAVSRVSSESFENQPVTRVDEALQGRAAGVSVARENGAPGAGIKIRIRGVNSITGNNDPLIVIDGVLGGDLSTLNPNDIASMDVLKDASATAIYGVRGSNGVILVTTKRGSGKGQVNVDFFTTISEVPDFLPTLADDVGEFARIENLRKLSIGQNPTFTDAEIADLVANGGTHYQDEVLRTGVSQNLQISASGSDTDGKLRYFLSGNYRDEEGIVINTGYQQISLRSNLEAQISDKLKVGLNLFGSRGETKNNFERFGNGQGSTIAKALTWDPTTPIFDDAGNYNRRSIKGIGSLNLNPVLTLNETDAKDVDEQFSGTLNVNYQITDNFSYTMIAGTRVNNFNLERFTVENSNDTPAANFSTNKFTAFQLSNIFTWQKIFKDKHNVKLTGVQEYSNNKTSFNSYNADNLVLPNGFFFAETGTGFSISNNASERELSSFMLRAEYIFDNNLSLTATGRYDGTSVFRPGNKWGFFPSIAAGYSLINPAESTGFISNLKLRAGWGQVGNQAIDTFGTFANLDGNIYAFDGGAPDPGTFITSFANEGLTWETTSQTNIGVDVGFNEGRGNFSIDGYKKITSDLLLEVPVSGTNGGGTVFQNVGETENFGIDIAVGYDIIQNENLNWNANFAGSFVKNEVTQLFGGLEQIEGLVTVPGGQARRANLIELGEPLGQFQGATFLGTWKSAEAAEAATFGKVPGDAKYLRDADGEIVFGAIGNGQPTFTWGFNNTITYKKLDINIFLSGSHGFDVYNLMQAQITGGAGDSRSFLASDQVNQWTPANETDVPATVQLFNSSRYVEKGDFVRLSNLTIGYTLTDIAWLGEGTTIKIYGGGQNLFLITDYSGYDPEATSRRPETGDNSQGNADVAPGINVGAYPIPRTYTLGLKVGF</sequence>
<evidence type="ECO:0000256" key="10">
    <source>
        <dbReference type="SAM" id="MobiDB-lite"/>
    </source>
</evidence>
<dbReference type="Gene3D" id="2.40.170.20">
    <property type="entry name" value="TonB-dependent receptor, beta-barrel domain"/>
    <property type="match status" value="1"/>
</dbReference>
<evidence type="ECO:0000259" key="12">
    <source>
        <dbReference type="Pfam" id="PF00593"/>
    </source>
</evidence>
<comment type="similarity">
    <text evidence="8 9">Belongs to the TonB-dependent receptor family.</text>
</comment>
<evidence type="ECO:0000256" key="2">
    <source>
        <dbReference type="ARBA" id="ARBA00022448"/>
    </source>
</evidence>
<dbReference type="RefSeq" id="WP_138834677.1">
    <property type="nucleotide sequence ID" value="NZ_VCNI01000001.1"/>
</dbReference>
<feature type="domain" description="TonB-dependent receptor plug" evidence="13">
    <location>
        <begin position="120"/>
        <end position="226"/>
    </location>
</feature>
<dbReference type="InterPro" id="IPR039426">
    <property type="entry name" value="TonB-dep_rcpt-like"/>
</dbReference>
<reference evidence="14 15" key="1">
    <citation type="submission" date="2019-05" db="EMBL/GenBank/DDBJ databases">
        <title>Flagellimonas sp. AsT0115, sp. nov., isolated from a marine red algae, Asparagopsis taxiformis.</title>
        <authorList>
            <person name="Kim J."/>
            <person name="Jeong S.E."/>
            <person name="Jeon C.O."/>
        </authorList>
    </citation>
    <scope>NUCLEOTIDE SEQUENCE [LARGE SCALE GENOMIC DNA]</scope>
    <source>
        <strain evidence="14 15">AsT0115</strain>
    </source>
</reference>
<protein>
    <submittedName>
        <fullName evidence="14">TonB-dependent receptor</fullName>
    </submittedName>
</protein>
<gene>
    <name evidence="14" type="ORF">FGG15_07160</name>
</gene>
<dbReference type="NCBIfam" id="TIGR04056">
    <property type="entry name" value="OMP_RagA_SusC"/>
    <property type="match status" value="1"/>
</dbReference>
<dbReference type="NCBIfam" id="TIGR04057">
    <property type="entry name" value="SusC_RagA_signa"/>
    <property type="match status" value="1"/>
</dbReference>
<feature type="chain" id="PRO_5045227879" evidence="11">
    <location>
        <begin position="30"/>
        <end position="1010"/>
    </location>
</feature>
<keyword evidence="5 9" id="KW-0798">TonB box</keyword>
<evidence type="ECO:0000259" key="13">
    <source>
        <dbReference type="Pfam" id="PF07715"/>
    </source>
</evidence>
<dbReference type="PROSITE" id="PS52016">
    <property type="entry name" value="TONB_DEPENDENT_REC_3"/>
    <property type="match status" value="1"/>
</dbReference>
<accession>A0ABY2WQN7</accession>
<name>A0ABY2WQN7_9FLAO</name>
<feature type="signal peptide" evidence="11">
    <location>
        <begin position="1"/>
        <end position="29"/>
    </location>
</feature>
<keyword evidence="4 8" id="KW-0812">Transmembrane</keyword>
<keyword evidence="7 8" id="KW-0998">Cell outer membrane</keyword>
<dbReference type="Pfam" id="PF07715">
    <property type="entry name" value="Plug"/>
    <property type="match status" value="1"/>
</dbReference>
<dbReference type="InterPro" id="IPR008969">
    <property type="entry name" value="CarboxyPept-like_regulatory"/>
</dbReference>
<keyword evidence="15" id="KW-1185">Reference proteome</keyword>
<dbReference type="Gene3D" id="2.170.130.10">
    <property type="entry name" value="TonB-dependent receptor, plug domain"/>
    <property type="match status" value="1"/>
</dbReference>
<dbReference type="Gene3D" id="2.60.40.1120">
    <property type="entry name" value="Carboxypeptidase-like, regulatory domain"/>
    <property type="match status" value="1"/>
</dbReference>
<keyword evidence="2 8" id="KW-0813">Transport</keyword>
<dbReference type="InterPro" id="IPR023996">
    <property type="entry name" value="TonB-dep_OMP_SusC/RagA"/>
</dbReference>
<keyword evidence="6 8" id="KW-0472">Membrane</keyword>
<comment type="subcellular location">
    <subcellularLocation>
        <location evidence="1 8">Cell outer membrane</location>
        <topology evidence="1 8">Multi-pass membrane protein</topology>
    </subcellularLocation>
</comment>